<dbReference type="RefSeq" id="WP_226941809.1">
    <property type="nucleotide sequence ID" value="NZ_CP045201.1"/>
</dbReference>
<protein>
    <submittedName>
        <fullName evidence="1">Uncharacterized protein</fullName>
    </submittedName>
</protein>
<dbReference type="EMBL" id="CP045201">
    <property type="protein sequence ID" value="QOL79679.1"/>
    <property type="molecule type" value="Genomic_DNA"/>
</dbReference>
<dbReference type="KEGG" id="pshq:F3W81_01890"/>
<keyword evidence="2" id="KW-1185">Reference proteome</keyword>
<sequence>MDLKDYASDPRRKFVVSVMGQRVRRDICCMYLFAVDLITANDWHWLKYHFSQYRPHSVGLALASRCAKIEAKMPNEGVSFVSRIASLSNRQSDRMHYQQILQVLAEILVIERVLGLSWPENTSFFLEPAGRTGKRPELMVSTPDHQFLFEVKSPSLLDHQAKRASNGIQLPHRGLVPLEQIDELVSDQSVTLPRDTPVKDFLVSCEKKFSGFPTVPGANISVIVWDDYIYEPIGSLLGIRGGLLTLDTWNIDSSGDPVTYPSIDGIILIRHMTYFQRALAEDDLIDRHGLFDFGSATALPNVFIQNPNGREVPESIKTGLRAIDVEDKRLAHMAEYHVQDYVFWM</sequence>
<evidence type="ECO:0000313" key="2">
    <source>
        <dbReference type="Proteomes" id="UP000594118"/>
    </source>
</evidence>
<organism evidence="1 2">
    <name type="scientific">Pseudooceanicola spongiae</name>
    <dbReference type="NCBI Taxonomy" id="2613965"/>
    <lineage>
        <taxon>Bacteria</taxon>
        <taxon>Pseudomonadati</taxon>
        <taxon>Pseudomonadota</taxon>
        <taxon>Alphaproteobacteria</taxon>
        <taxon>Rhodobacterales</taxon>
        <taxon>Paracoccaceae</taxon>
        <taxon>Pseudooceanicola</taxon>
    </lineage>
</organism>
<name>A0A7L9WHF8_9RHOB</name>
<proteinExistence type="predicted"/>
<evidence type="ECO:0000313" key="1">
    <source>
        <dbReference type="EMBL" id="QOL79679.1"/>
    </source>
</evidence>
<dbReference type="Proteomes" id="UP000594118">
    <property type="component" value="Chromosome"/>
</dbReference>
<gene>
    <name evidence="1" type="ORF">F3W81_01890</name>
</gene>
<dbReference type="AlphaFoldDB" id="A0A7L9WHF8"/>
<accession>A0A7L9WHF8</accession>
<reference evidence="1 2" key="1">
    <citation type="submission" date="2019-10" db="EMBL/GenBank/DDBJ databases">
        <title>Pseudopuniceibacterium sp. HQ09 islated from Antarctica.</title>
        <authorList>
            <person name="Liao L."/>
            <person name="Su S."/>
            <person name="Chen B."/>
            <person name="Yu Y."/>
        </authorList>
    </citation>
    <scope>NUCLEOTIDE SEQUENCE [LARGE SCALE GENOMIC DNA]</scope>
    <source>
        <strain evidence="1 2">HQ09</strain>
    </source>
</reference>